<evidence type="ECO:0000259" key="1">
    <source>
        <dbReference type="PROSITE" id="PS50279"/>
    </source>
</evidence>
<dbReference type="Gene3D" id="2.10.25.10">
    <property type="entry name" value="Laminin"/>
    <property type="match status" value="1"/>
</dbReference>
<accession>A0AAN0IS14</accession>
<dbReference type="KEGG" id="aqu:105315616"/>
<dbReference type="SMART" id="SM00131">
    <property type="entry name" value="KU"/>
    <property type="match status" value="1"/>
</dbReference>
<dbReference type="InterPro" id="IPR036880">
    <property type="entry name" value="Kunitz_BPTI_sf"/>
</dbReference>
<dbReference type="GO" id="GO:0060429">
    <property type="term" value="P:epithelium development"/>
    <property type="evidence" value="ECO:0007669"/>
    <property type="project" value="TreeGrafter"/>
</dbReference>
<dbReference type="GO" id="GO:0004867">
    <property type="term" value="F:serine-type endopeptidase inhibitor activity"/>
    <property type="evidence" value="ECO:0007669"/>
    <property type="project" value="InterPro"/>
</dbReference>
<dbReference type="PANTHER" id="PTHR46750:SF1">
    <property type="entry name" value="KUNITZ-TYPE PROTEASE INHIBITOR 1"/>
    <property type="match status" value="1"/>
</dbReference>
<dbReference type="PRINTS" id="PR00759">
    <property type="entry name" value="BASICPTASE"/>
</dbReference>
<name>A0AAN0IS14_AMPQE</name>
<dbReference type="GO" id="GO:0030198">
    <property type="term" value="P:extracellular matrix organization"/>
    <property type="evidence" value="ECO:0007669"/>
    <property type="project" value="TreeGrafter"/>
</dbReference>
<dbReference type="SUPFAM" id="SSF57567">
    <property type="entry name" value="Serine protease inhibitors"/>
    <property type="match status" value="1"/>
</dbReference>
<dbReference type="PANTHER" id="PTHR46750">
    <property type="entry name" value="KUNITZ-TYPE PROTEASE INHIBITOR 1"/>
    <property type="match status" value="1"/>
</dbReference>
<dbReference type="Proteomes" id="UP000007879">
    <property type="component" value="Unassembled WGS sequence"/>
</dbReference>
<proteinExistence type="predicted"/>
<evidence type="ECO:0000313" key="2">
    <source>
        <dbReference type="EnsemblMetazoa" id="XP_011408628.2"/>
    </source>
</evidence>
<feature type="domain" description="BPTI/Kunitz inhibitor" evidence="1">
    <location>
        <begin position="76"/>
        <end position="126"/>
    </location>
</feature>
<dbReference type="EnsemblMetazoa" id="XM_011410326.2">
    <property type="protein sequence ID" value="XP_011408628.2"/>
    <property type="gene ID" value="LOC105315616"/>
</dbReference>
<reference evidence="3" key="1">
    <citation type="journal article" date="2010" name="Nature">
        <title>The Amphimedon queenslandica genome and the evolution of animal complexity.</title>
        <authorList>
            <person name="Srivastava M."/>
            <person name="Simakov O."/>
            <person name="Chapman J."/>
            <person name="Fahey B."/>
            <person name="Gauthier M.E."/>
            <person name="Mitros T."/>
            <person name="Richards G.S."/>
            <person name="Conaco C."/>
            <person name="Dacre M."/>
            <person name="Hellsten U."/>
            <person name="Larroux C."/>
            <person name="Putnam N.H."/>
            <person name="Stanke M."/>
            <person name="Adamska M."/>
            <person name="Darling A."/>
            <person name="Degnan S.M."/>
            <person name="Oakley T.H."/>
            <person name="Plachetzki D.C."/>
            <person name="Zhai Y."/>
            <person name="Adamski M."/>
            <person name="Calcino A."/>
            <person name="Cummins S.F."/>
            <person name="Goodstein D.M."/>
            <person name="Harris C."/>
            <person name="Jackson D.J."/>
            <person name="Leys S.P."/>
            <person name="Shu S."/>
            <person name="Woodcroft B.J."/>
            <person name="Vervoort M."/>
            <person name="Kosik K.S."/>
            <person name="Manning G."/>
            <person name="Degnan B.M."/>
            <person name="Rokhsar D.S."/>
        </authorList>
    </citation>
    <scope>NUCLEOTIDE SEQUENCE [LARGE SCALE GENOMIC DNA]</scope>
</reference>
<keyword evidence="3" id="KW-1185">Reference proteome</keyword>
<dbReference type="SUPFAM" id="SSF57362">
    <property type="entry name" value="BPTI-like"/>
    <property type="match status" value="1"/>
</dbReference>
<protein>
    <recommendedName>
        <fullName evidence="1">BPTI/Kunitz inhibitor domain-containing protein</fullName>
    </recommendedName>
</protein>
<dbReference type="GeneID" id="105315616"/>
<dbReference type="InterPro" id="IPR020901">
    <property type="entry name" value="Prtase_inh_Kunz-CS"/>
</dbReference>
<dbReference type="PROSITE" id="PS50279">
    <property type="entry name" value="BPTI_KUNITZ_2"/>
    <property type="match status" value="1"/>
</dbReference>
<dbReference type="RefSeq" id="XP_011408628.2">
    <property type="nucleotide sequence ID" value="XM_011410326.2"/>
</dbReference>
<evidence type="ECO:0000313" key="3">
    <source>
        <dbReference type="Proteomes" id="UP000007879"/>
    </source>
</evidence>
<dbReference type="GO" id="GO:0008544">
    <property type="term" value="P:epidermis development"/>
    <property type="evidence" value="ECO:0007669"/>
    <property type="project" value="TreeGrafter"/>
</dbReference>
<organism evidence="2 3">
    <name type="scientific">Amphimedon queenslandica</name>
    <name type="common">Sponge</name>
    <dbReference type="NCBI Taxonomy" id="400682"/>
    <lineage>
        <taxon>Eukaryota</taxon>
        <taxon>Metazoa</taxon>
        <taxon>Porifera</taxon>
        <taxon>Demospongiae</taxon>
        <taxon>Heteroscleromorpha</taxon>
        <taxon>Haplosclerida</taxon>
        <taxon>Niphatidae</taxon>
        <taxon>Amphimedon</taxon>
    </lineage>
</organism>
<dbReference type="InterPro" id="IPR036084">
    <property type="entry name" value="Ser_inhib-like_sf"/>
</dbReference>
<dbReference type="PROSITE" id="PS00280">
    <property type="entry name" value="BPTI_KUNITZ_1"/>
    <property type="match status" value="1"/>
</dbReference>
<dbReference type="GO" id="GO:0005886">
    <property type="term" value="C:plasma membrane"/>
    <property type="evidence" value="ECO:0007669"/>
    <property type="project" value="TreeGrafter"/>
</dbReference>
<dbReference type="Pfam" id="PF00014">
    <property type="entry name" value="Kunitz_BPTI"/>
    <property type="match status" value="1"/>
</dbReference>
<reference evidence="2" key="2">
    <citation type="submission" date="2024-06" db="UniProtKB">
        <authorList>
            <consortium name="EnsemblMetazoa"/>
        </authorList>
    </citation>
    <scope>IDENTIFICATION</scope>
</reference>
<dbReference type="InterPro" id="IPR002223">
    <property type="entry name" value="Kunitz_BPTI"/>
</dbReference>
<sequence length="240" mass="26906">MSEIIVIILHCMYIDCPIDGQFYDKEEASCPKTCSNRYLLCSGDKKPGCSCPEGQLIDEMKNQCVHPDDCPKVDPCTLNPQPGPCTASITSYYYNYTTETCQEFRYSGCFPNENNFPTQHECEEKCSNCYPVCTPEYCTFHRKEICSLPSSLPGSVKECPGGCALSHCSACYYSYNELPIPNTFRGCPKNCSITAGAVNKSCMDIWGACIQIAYNTEYADVASREKIKDNFRCWEHPCTP</sequence>
<dbReference type="AlphaFoldDB" id="A0AAN0IS14"/>
<dbReference type="CDD" id="cd00109">
    <property type="entry name" value="Kunitz-type"/>
    <property type="match status" value="1"/>
</dbReference>
<dbReference type="Gene3D" id="4.10.410.10">
    <property type="entry name" value="Pancreatic trypsin inhibitor Kunitz domain"/>
    <property type="match status" value="1"/>
</dbReference>